<name>A0A072R7T6_BARBA</name>
<dbReference type="AlphaFoldDB" id="A0A072R7T6"/>
<dbReference type="GO" id="GO:0016020">
    <property type="term" value="C:membrane"/>
    <property type="evidence" value="ECO:0007669"/>
    <property type="project" value="GOC"/>
</dbReference>
<organism evidence="2 3">
    <name type="scientific">Bartonella bacilliformis Ver097</name>
    <dbReference type="NCBI Taxonomy" id="1293911"/>
    <lineage>
        <taxon>Bacteria</taxon>
        <taxon>Pseudomonadati</taxon>
        <taxon>Pseudomonadota</taxon>
        <taxon>Alphaproteobacteria</taxon>
        <taxon>Hyphomicrobiales</taxon>
        <taxon>Bartonellaceae</taxon>
        <taxon>Bartonella</taxon>
    </lineage>
</organism>
<evidence type="ECO:0000313" key="2">
    <source>
        <dbReference type="EMBL" id="KEG21267.1"/>
    </source>
</evidence>
<evidence type="ECO:0000313" key="3">
    <source>
        <dbReference type="Proteomes" id="UP000031740"/>
    </source>
</evidence>
<protein>
    <recommendedName>
        <fullName evidence="1">Endonuclease/exonuclease/phosphatase domain-containing protein</fullName>
    </recommendedName>
</protein>
<dbReference type="PANTHER" id="PTHR14859">
    <property type="entry name" value="CALCOFLUOR WHITE HYPERSENSITIVE PROTEIN PRECURSOR"/>
    <property type="match status" value="1"/>
</dbReference>
<comment type="caution">
    <text evidence="2">The sequence shown here is derived from an EMBL/GenBank/DDBJ whole genome shotgun (WGS) entry which is preliminary data.</text>
</comment>
<dbReference type="SUPFAM" id="SSF56219">
    <property type="entry name" value="DNase I-like"/>
    <property type="match status" value="1"/>
</dbReference>
<dbReference type="PATRIC" id="fig|1293911.3.peg.223"/>
<dbReference type="InterPro" id="IPR005135">
    <property type="entry name" value="Endo/exonuclease/phosphatase"/>
</dbReference>
<gene>
    <name evidence="2" type="ORF">H710_00215</name>
</gene>
<dbReference type="PANTHER" id="PTHR14859:SF1">
    <property type="entry name" value="PGAP2-INTERACTING PROTEIN"/>
    <property type="match status" value="1"/>
</dbReference>
<dbReference type="EMBL" id="ASIV01000001">
    <property type="protein sequence ID" value="KEG21267.1"/>
    <property type="molecule type" value="Genomic_DNA"/>
</dbReference>
<accession>A0A072R7T6</accession>
<dbReference type="Proteomes" id="UP000031740">
    <property type="component" value="Unassembled WGS sequence"/>
</dbReference>
<sequence length="311" mass="35578">MLEQYSKTQNSKKMTRKSNNWSTKFIENKFYNPLLSALHKRCGYQSNTTDHQTNYDLVAASYNVHKCVGVDKVFNPTRIVRVIAELQADILALQEVDKRFEECIGFIDLEFLKSETDLTLVPLNTKSPHSHGWYGNALFLRQGYVRDISQINLPGIEPRGAVIAELEMKMGAIRVIAAHFSLLRHSRNKQVKMLLTLLQKRPFMPTLIIGDLNEWRVGKRSSLHHFSLYFDTTFGVVPSFPSRFPFLALDRIFAFPHQLITSVESHHSPLARIASDHLPIKAYLDLGSTITSLKNEMNKEANALHPNFEQP</sequence>
<dbReference type="InterPro" id="IPR036691">
    <property type="entry name" value="Endo/exonu/phosph_ase_sf"/>
</dbReference>
<dbReference type="Pfam" id="PF03372">
    <property type="entry name" value="Exo_endo_phos"/>
    <property type="match status" value="1"/>
</dbReference>
<evidence type="ECO:0000259" key="1">
    <source>
        <dbReference type="Pfam" id="PF03372"/>
    </source>
</evidence>
<dbReference type="HOGENOM" id="CLU_060500_3_1_5"/>
<feature type="domain" description="Endonuclease/exonuclease/phosphatase" evidence="1">
    <location>
        <begin position="60"/>
        <end position="277"/>
    </location>
</feature>
<dbReference type="GO" id="GO:0006506">
    <property type="term" value="P:GPI anchor biosynthetic process"/>
    <property type="evidence" value="ECO:0007669"/>
    <property type="project" value="TreeGrafter"/>
</dbReference>
<dbReference type="GO" id="GO:0003824">
    <property type="term" value="F:catalytic activity"/>
    <property type="evidence" value="ECO:0007669"/>
    <property type="project" value="InterPro"/>
</dbReference>
<dbReference type="STRING" id="1293911.H710_00215"/>
<reference evidence="2 3" key="1">
    <citation type="submission" date="2013-04" db="EMBL/GenBank/DDBJ databases">
        <title>The Genome Sequence of Bartonella bacilliformis Ver097.</title>
        <authorList>
            <consortium name="The Broad Institute Genomics Platform"/>
            <consortium name="The Broad Institute Genome Sequencing Center for Infectious Disease"/>
            <person name="Feldgarden M."/>
            <person name="Kirby J."/>
            <person name="Birtles R."/>
            <person name="Dasch G."/>
            <person name="Hendrix L."/>
            <person name="Koehler J."/>
            <person name="Walker B."/>
            <person name="Young S.K."/>
            <person name="Zeng Q."/>
            <person name="Gargeya S."/>
            <person name="Fitzgerald M."/>
            <person name="Haas B."/>
            <person name="Abouelleil A."/>
            <person name="Allen A.W."/>
            <person name="Alvarado L."/>
            <person name="Arachchi H.M."/>
            <person name="Berlin A.M."/>
            <person name="Chapman S.B."/>
            <person name="Gainer-Dewar J."/>
            <person name="Goldberg J."/>
            <person name="Griggs A."/>
            <person name="Gujja S."/>
            <person name="Hansen M."/>
            <person name="Howarth C."/>
            <person name="Imamovic A."/>
            <person name="Ireland A."/>
            <person name="Larimer J."/>
            <person name="McCowan C."/>
            <person name="Murphy C."/>
            <person name="Pearson M."/>
            <person name="Poon T.W."/>
            <person name="Priest M."/>
            <person name="Roberts A."/>
            <person name="Saif S."/>
            <person name="Shea T."/>
            <person name="Sisk P."/>
            <person name="Sykes S."/>
            <person name="Wortman J."/>
            <person name="Nusbaum C."/>
            <person name="Birren B."/>
        </authorList>
    </citation>
    <scope>NUCLEOTIDE SEQUENCE [LARGE SCALE GENOMIC DNA]</scope>
    <source>
        <strain evidence="2 3">Ver097</strain>
    </source>
</reference>
<proteinExistence type="predicted"/>
<dbReference type="InterPro" id="IPR051916">
    <property type="entry name" value="GPI-anchor_lipid_remodeler"/>
</dbReference>
<dbReference type="Gene3D" id="3.60.10.10">
    <property type="entry name" value="Endonuclease/exonuclease/phosphatase"/>
    <property type="match status" value="1"/>
</dbReference>